<evidence type="ECO:0000313" key="2">
    <source>
        <dbReference type="EMBL" id="KAG6709546.1"/>
    </source>
</evidence>
<comment type="caution">
    <text evidence="2">The sequence shown here is derived from an EMBL/GenBank/DDBJ whole genome shotgun (WGS) entry which is preliminary data.</text>
</comment>
<feature type="signal peptide" evidence="1">
    <location>
        <begin position="1"/>
        <end position="24"/>
    </location>
</feature>
<name>A0A922ESU2_CARIL</name>
<accession>A0A922ESU2</accession>
<keyword evidence="1" id="KW-0732">Signal</keyword>
<dbReference type="Proteomes" id="UP000811246">
    <property type="component" value="Chromosome 6"/>
</dbReference>
<evidence type="ECO:0000256" key="1">
    <source>
        <dbReference type="SAM" id="SignalP"/>
    </source>
</evidence>
<feature type="chain" id="PRO_5037939590" evidence="1">
    <location>
        <begin position="25"/>
        <end position="182"/>
    </location>
</feature>
<sequence>MKAHDIVWLSTLFSLLLFADSIEAARKDPGEYWVSVMKDEPMPEELQGLLPLDSSPSQPNKNANCHTSMGARNKDQVLVEYFELENGKPFVKNFKPRPNYVEYYSKDNVGRETEKKYVRDFKPRPNYVEYYSKDDVGGQTKKSFVRDFELKSNKDDDGPEVQRLYEKEIETTLDHTNYIYHE</sequence>
<reference evidence="2" key="1">
    <citation type="submission" date="2021-01" db="EMBL/GenBank/DDBJ databases">
        <authorList>
            <person name="Lovell J.T."/>
            <person name="Bentley N."/>
            <person name="Bhattarai G."/>
            <person name="Jenkins J.W."/>
            <person name="Sreedasyam A."/>
            <person name="Alarcon Y."/>
            <person name="Bock C."/>
            <person name="Boston L."/>
            <person name="Carlson J."/>
            <person name="Cervantes K."/>
            <person name="Clermont K."/>
            <person name="Krom N."/>
            <person name="Kubenka K."/>
            <person name="Mamidi S."/>
            <person name="Mattison C."/>
            <person name="Monteros M."/>
            <person name="Pisani C."/>
            <person name="Plott C."/>
            <person name="Rajasekar S."/>
            <person name="Rhein H.S."/>
            <person name="Rohla C."/>
            <person name="Song M."/>
            <person name="Hilaire R.S."/>
            <person name="Shu S."/>
            <person name="Wells L."/>
            <person name="Wang X."/>
            <person name="Webber J."/>
            <person name="Heerema R.J."/>
            <person name="Klein P."/>
            <person name="Conner P."/>
            <person name="Grauke L."/>
            <person name="Grimwood J."/>
            <person name="Schmutz J."/>
            <person name="Randall J.J."/>
        </authorList>
    </citation>
    <scope>NUCLEOTIDE SEQUENCE</scope>
    <source>
        <tissue evidence="2">Leaf</tissue>
    </source>
</reference>
<dbReference type="EMBL" id="CM031830">
    <property type="protein sequence ID" value="KAG6709546.1"/>
    <property type="molecule type" value="Genomic_DNA"/>
</dbReference>
<protein>
    <submittedName>
        <fullName evidence="2">Uncharacterized protein</fullName>
    </submittedName>
</protein>
<dbReference type="InterPro" id="IPR024489">
    <property type="entry name" value="Organ_specific_prot"/>
</dbReference>
<organism evidence="2 3">
    <name type="scientific">Carya illinoinensis</name>
    <name type="common">Pecan</name>
    <dbReference type="NCBI Taxonomy" id="32201"/>
    <lineage>
        <taxon>Eukaryota</taxon>
        <taxon>Viridiplantae</taxon>
        <taxon>Streptophyta</taxon>
        <taxon>Embryophyta</taxon>
        <taxon>Tracheophyta</taxon>
        <taxon>Spermatophyta</taxon>
        <taxon>Magnoliopsida</taxon>
        <taxon>eudicotyledons</taxon>
        <taxon>Gunneridae</taxon>
        <taxon>Pentapetalae</taxon>
        <taxon>rosids</taxon>
        <taxon>fabids</taxon>
        <taxon>Fagales</taxon>
        <taxon>Juglandaceae</taxon>
        <taxon>Carya</taxon>
    </lineage>
</organism>
<gene>
    <name evidence="2" type="ORF">I3842_06G137400</name>
</gene>
<dbReference type="Pfam" id="PF10950">
    <property type="entry name" value="Organ_specific"/>
    <property type="match status" value="1"/>
</dbReference>
<proteinExistence type="predicted"/>
<evidence type="ECO:0000313" key="3">
    <source>
        <dbReference type="Proteomes" id="UP000811246"/>
    </source>
</evidence>
<dbReference type="AlphaFoldDB" id="A0A922ESU2"/>
<dbReference type="PANTHER" id="PTHR33731:SF2">
    <property type="entry name" value="ORGAN-SPECIFIC PROTEIN S2-LIKE"/>
    <property type="match status" value="1"/>
</dbReference>
<dbReference type="PANTHER" id="PTHR33731">
    <property type="entry name" value="PROTEIN, PUTATIVE-RELATED"/>
    <property type="match status" value="1"/>
</dbReference>